<reference evidence="2" key="1">
    <citation type="submission" date="2015-12" db="EMBL/GenBank/DDBJ databases">
        <title>Gene expression during late stages of embryo sac development: a critical building block for successful pollen-pistil interactions.</title>
        <authorList>
            <person name="Liu Y."/>
            <person name="Joly V."/>
            <person name="Sabar M."/>
            <person name="Matton D.P."/>
        </authorList>
    </citation>
    <scope>NUCLEOTIDE SEQUENCE</scope>
</reference>
<feature type="coiled-coil region" evidence="1">
    <location>
        <begin position="1"/>
        <end position="32"/>
    </location>
</feature>
<sequence length="92" mass="10631">MENQLKNIQTLNEQLRKEKSQVKVKLKMYLENFKQFKSRVALQQEEAAKYCAVDVSVIQKMVEDLEAEDNDVVEVNSKVSAAVGDFHEMHLC</sequence>
<proteinExistence type="predicted"/>
<dbReference type="EMBL" id="GEDG01001272">
    <property type="protein sequence ID" value="JAP37114.1"/>
    <property type="molecule type" value="Transcribed_RNA"/>
</dbReference>
<protein>
    <submittedName>
        <fullName evidence="2">Putative ovule protein</fullName>
    </submittedName>
</protein>
<name>A0A0V0IXE7_SOLCH</name>
<organism evidence="2">
    <name type="scientific">Solanum chacoense</name>
    <name type="common">Chaco potato</name>
    <dbReference type="NCBI Taxonomy" id="4108"/>
    <lineage>
        <taxon>Eukaryota</taxon>
        <taxon>Viridiplantae</taxon>
        <taxon>Streptophyta</taxon>
        <taxon>Embryophyta</taxon>
        <taxon>Tracheophyta</taxon>
        <taxon>Spermatophyta</taxon>
        <taxon>Magnoliopsida</taxon>
        <taxon>eudicotyledons</taxon>
        <taxon>Gunneridae</taxon>
        <taxon>Pentapetalae</taxon>
        <taxon>asterids</taxon>
        <taxon>lamiids</taxon>
        <taxon>Solanales</taxon>
        <taxon>Solanaceae</taxon>
        <taxon>Solanoideae</taxon>
        <taxon>Solaneae</taxon>
        <taxon>Solanum</taxon>
    </lineage>
</organism>
<dbReference type="EMBL" id="GEDG01001090">
    <property type="protein sequence ID" value="JAP37296.1"/>
    <property type="molecule type" value="Transcribed_RNA"/>
</dbReference>
<evidence type="ECO:0000256" key="1">
    <source>
        <dbReference type="SAM" id="Coils"/>
    </source>
</evidence>
<keyword evidence="1" id="KW-0175">Coiled coil</keyword>
<dbReference type="EMBL" id="GEDG01012019">
    <property type="protein sequence ID" value="JAP26636.1"/>
    <property type="molecule type" value="Transcribed_RNA"/>
</dbReference>
<evidence type="ECO:0000313" key="2">
    <source>
        <dbReference type="EMBL" id="JAP37114.1"/>
    </source>
</evidence>
<accession>A0A0V0IXE7</accession>
<dbReference type="AlphaFoldDB" id="A0A0V0IXE7"/>